<dbReference type="Pfam" id="PF04832">
    <property type="entry name" value="SOUL"/>
    <property type="match status" value="1"/>
</dbReference>
<organism evidence="3 4">
    <name type="scientific">Limulus polyphemus</name>
    <name type="common">Atlantic horseshoe crab</name>
    <dbReference type="NCBI Taxonomy" id="6850"/>
    <lineage>
        <taxon>Eukaryota</taxon>
        <taxon>Metazoa</taxon>
        <taxon>Ecdysozoa</taxon>
        <taxon>Arthropoda</taxon>
        <taxon>Chelicerata</taxon>
        <taxon>Merostomata</taxon>
        <taxon>Xiphosura</taxon>
        <taxon>Limulidae</taxon>
        <taxon>Limulus</taxon>
    </lineage>
</organism>
<reference evidence="4" key="1">
    <citation type="submission" date="2025-08" db="UniProtKB">
        <authorList>
            <consortium name="RefSeq"/>
        </authorList>
    </citation>
    <scope>IDENTIFICATION</scope>
    <source>
        <tissue evidence="4">Muscle</tissue>
    </source>
</reference>
<gene>
    <name evidence="4" type="primary">LOC106463369</name>
</gene>
<dbReference type="InterPro" id="IPR006917">
    <property type="entry name" value="SOUL_heme-bd"/>
</dbReference>
<proteinExistence type="inferred from homology"/>
<evidence type="ECO:0000313" key="4">
    <source>
        <dbReference type="RefSeq" id="XP_013778847.1"/>
    </source>
</evidence>
<keyword evidence="3" id="KW-1185">Reference proteome</keyword>
<dbReference type="InterPro" id="IPR011256">
    <property type="entry name" value="Reg_factor_effector_dom_sf"/>
</dbReference>
<feature type="signal peptide" evidence="2">
    <location>
        <begin position="1"/>
        <end position="22"/>
    </location>
</feature>
<evidence type="ECO:0000256" key="1">
    <source>
        <dbReference type="ARBA" id="ARBA00009817"/>
    </source>
</evidence>
<sequence length="236" mass="27523">MNIMHAFCYLWVILAEIQNVHSFLFESPLENQLQPRTFFLTHSQERKIISSVFCDGRDCPEFSVIKDYAYFIQERKYREATFLASDNRILCDLNATVAAAKVTLEKYRNGDNVQERRIYPVAPLLVQIDLFSSIQTSNRSCGMGFTVKMYIPPYLGIPPPPLTTSLNFVTLREGFTVFVHTYAGPHEARLFLELNDFQNALKYLHLCYKSIRFYLAIYEVTGNENDQRNEIWLERC</sequence>
<comment type="similarity">
    <text evidence="1">Belongs to the HEBP family.</text>
</comment>
<feature type="chain" id="PRO_5046293823" evidence="2">
    <location>
        <begin position="23"/>
        <end position="236"/>
    </location>
</feature>
<protein>
    <submittedName>
        <fullName evidence="4">Uncharacterized protein LOC106463369</fullName>
    </submittedName>
</protein>
<dbReference type="PANTHER" id="PTHR11220:SF1">
    <property type="entry name" value="HEME-BINDING PROTEIN 2"/>
    <property type="match status" value="1"/>
</dbReference>
<keyword evidence="2" id="KW-0732">Signal</keyword>
<dbReference type="Gene3D" id="3.20.80.10">
    <property type="entry name" value="Regulatory factor, effector binding domain"/>
    <property type="match status" value="1"/>
</dbReference>
<dbReference type="Proteomes" id="UP000694941">
    <property type="component" value="Unplaced"/>
</dbReference>
<evidence type="ECO:0000313" key="3">
    <source>
        <dbReference type="Proteomes" id="UP000694941"/>
    </source>
</evidence>
<dbReference type="SUPFAM" id="SSF55136">
    <property type="entry name" value="Probable bacterial effector-binding domain"/>
    <property type="match status" value="1"/>
</dbReference>
<dbReference type="PANTHER" id="PTHR11220">
    <property type="entry name" value="HEME-BINDING PROTEIN-RELATED"/>
    <property type="match status" value="1"/>
</dbReference>
<dbReference type="RefSeq" id="XP_013778847.1">
    <property type="nucleotide sequence ID" value="XM_013923393.1"/>
</dbReference>
<accession>A0ABM1BBU6</accession>
<name>A0ABM1BBU6_LIMPO</name>
<dbReference type="GeneID" id="106463369"/>
<evidence type="ECO:0000256" key="2">
    <source>
        <dbReference type="SAM" id="SignalP"/>
    </source>
</evidence>